<evidence type="ECO:0000259" key="7">
    <source>
        <dbReference type="Pfam" id="PF14322"/>
    </source>
</evidence>
<dbReference type="InterPro" id="IPR012944">
    <property type="entry name" value="SusD_RagB_dom"/>
</dbReference>
<dbReference type="RefSeq" id="WP_188231447.1">
    <property type="nucleotide sequence ID" value="NZ_JACVXB010000012.1"/>
</dbReference>
<comment type="subcellular location">
    <subcellularLocation>
        <location evidence="1">Cell outer membrane</location>
    </subcellularLocation>
</comment>
<evidence type="ECO:0000256" key="2">
    <source>
        <dbReference type="ARBA" id="ARBA00006275"/>
    </source>
</evidence>
<feature type="domain" description="RagB/SusD" evidence="6">
    <location>
        <begin position="358"/>
        <end position="532"/>
    </location>
</feature>
<dbReference type="InterPro" id="IPR033985">
    <property type="entry name" value="SusD-like_N"/>
</dbReference>
<dbReference type="Proteomes" id="UP000600588">
    <property type="component" value="Unassembled WGS sequence"/>
</dbReference>
<evidence type="ECO:0000256" key="1">
    <source>
        <dbReference type="ARBA" id="ARBA00004442"/>
    </source>
</evidence>
<organism evidence="8 9">
    <name type="scientific">Aestuariibaculum sediminum</name>
    <dbReference type="NCBI Taxonomy" id="2770637"/>
    <lineage>
        <taxon>Bacteria</taxon>
        <taxon>Pseudomonadati</taxon>
        <taxon>Bacteroidota</taxon>
        <taxon>Flavobacteriia</taxon>
        <taxon>Flavobacteriales</taxon>
        <taxon>Flavobacteriaceae</taxon>
    </lineage>
</organism>
<gene>
    <name evidence="8" type="ORF">ICJ83_16160</name>
</gene>
<dbReference type="GO" id="GO:0009279">
    <property type="term" value="C:cell outer membrane"/>
    <property type="evidence" value="ECO:0007669"/>
    <property type="project" value="UniProtKB-SubCell"/>
</dbReference>
<dbReference type="PROSITE" id="PS51257">
    <property type="entry name" value="PROKAR_LIPOPROTEIN"/>
    <property type="match status" value="1"/>
</dbReference>
<dbReference type="EMBL" id="JACVXB010000012">
    <property type="protein sequence ID" value="MBD0833668.1"/>
    <property type="molecule type" value="Genomic_DNA"/>
</dbReference>
<dbReference type="Pfam" id="PF07980">
    <property type="entry name" value="SusD_RagB"/>
    <property type="match status" value="1"/>
</dbReference>
<evidence type="ECO:0000256" key="5">
    <source>
        <dbReference type="ARBA" id="ARBA00023237"/>
    </source>
</evidence>
<keyword evidence="9" id="KW-1185">Reference proteome</keyword>
<reference evidence="8 9" key="1">
    <citation type="submission" date="2020-09" db="EMBL/GenBank/DDBJ databases">
        <title>TT11 complete genome.</title>
        <authorList>
            <person name="Wu Z."/>
        </authorList>
    </citation>
    <scope>NUCLEOTIDE SEQUENCE [LARGE SCALE GENOMIC DNA]</scope>
    <source>
        <strain evidence="8 9">TT11</strain>
    </source>
</reference>
<comment type="caution">
    <text evidence="8">The sequence shown here is derived from an EMBL/GenBank/DDBJ whole genome shotgun (WGS) entry which is preliminary data.</text>
</comment>
<accession>A0A8J6U8Z1</accession>
<evidence type="ECO:0000313" key="8">
    <source>
        <dbReference type="EMBL" id="MBD0833668.1"/>
    </source>
</evidence>
<dbReference type="Gene3D" id="1.25.40.390">
    <property type="match status" value="1"/>
</dbReference>
<comment type="similarity">
    <text evidence="2">Belongs to the SusD family.</text>
</comment>
<dbReference type="AlphaFoldDB" id="A0A8J6U8Z1"/>
<name>A0A8J6U8Z1_9FLAO</name>
<protein>
    <submittedName>
        <fullName evidence="8">RagB/SusD family nutrient uptake outer membrane protein</fullName>
    </submittedName>
</protein>
<dbReference type="InterPro" id="IPR011990">
    <property type="entry name" value="TPR-like_helical_dom_sf"/>
</dbReference>
<dbReference type="SUPFAM" id="SSF48452">
    <property type="entry name" value="TPR-like"/>
    <property type="match status" value="1"/>
</dbReference>
<dbReference type="Pfam" id="PF14322">
    <property type="entry name" value="SusD-like_3"/>
    <property type="match status" value="1"/>
</dbReference>
<dbReference type="CDD" id="cd08977">
    <property type="entry name" value="SusD"/>
    <property type="match status" value="1"/>
</dbReference>
<keyword evidence="4" id="KW-0472">Membrane</keyword>
<feature type="domain" description="SusD-like N-terminal" evidence="7">
    <location>
        <begin position="24"/>
        <end position="228"/>
    </location>
</feature>
<evidence type="ECO:0000313" key="9">
    <source>
        <dbReference type="Proteomes" id="UP000600588"/>
    </source>
</evidence>
<evidence type="ECO:0000256" key="4">
    <source>
        <dbReference type="ARBA" id="ARBA00023136"/>
    </source>
</evidence>
<proteinExistence type="inferred from homology"/>
<evidence type="ECO:0000256" key="3">
    <source>
        <dbReference type="ARBA" id="ARBA00022729"/>
    </source>
</evidence>
<keyword evidence="3" id="KW-0732">Signal</keyword>
<evidence type="ECO:0000259" key="6">
    <source>
        <dbReference type="Pfam" id="PF07980"/>
    </source>
</evidence>
<sequence>MKKHILIILLVYSGLIFTLQSCSDFLETEPESFLEPEDYYKTEEQLFTALIGVHNTLSDTRDSSPLYGGDYIHQMGTEGELGYYRHTPQRNIISQFLYNPSAPSLSNVWDRLYQGINHANYLLESIDNAEMDNEVNRDIFRGEALFLRSYFYFMLTSHFGDVPLVLKATRTAEEARELVPQSKSSIIYQQIIEDMEKAFDLVQTASKLGYGGRINKSAVAGILARVNLHWAGYPNNEVSRYIEAKKWAATVMNPSLVGTQHALNPSYEQVFINYAQDTYDVSESIWEVEFFGNRTDHPRQAGTVGNYNGIRSSAASGIGNANGNIRATATLFFMYEDGDLRRDWAIAPFDYNDDGSKEYRTDNETQIWGRYAGKYRREYELVLPKTSFTPINFPMLRYSDVLLMFAEAENYLNGPTEEAINAVNRVRARAQAPLLEGANLPVDQTEFFLFLKEERARELCFECLRRGDLIRWNDYVESIEAMVSTYEYSTTVSAATKTLIVNLKNVAPKHMLWPIPTKELMLNSLLVQNEGW</sequence>
<keyword evidence="5" id="KW-0998">Cell outer membrane</keyword>